<evidence type="ECO:0000313" key="7">
    <source>
        <dbReference type="Proteomes" id="UP000054262"/>
    </source>
</evidence>
<accession>A0P6L1</accession>
<evidence type="ECO:0000256" key="4">
    <source>
        <dbReference type="ARBA" id="ARBA00023136"/>
    </source>
</evidence>
<dbReference type="PANTHER" id="PTHR43701">
    <property type="entry name" value="MEMBRANE TRANSPORTER PROTEIN MJ0441-RELATED"/>
    <property type="match status" value="1"/>
</dbReference>
<feature type="transmembrane region" description="Helical" evidence="5">
    <location>
        <begin position="30"/>
        <end position="51"/>
    </location>
</feature>
<evidence type="ECO:0000256" key="5">
    <source>
        <dbReference type="RuleBase" id="RU363041"/>
    </source>
</evidence>
<dbReference type="AlphaFoldDB" id="A0P6L1"/>
<dbReference type="PANTHER" id="PTHR43701:SF2">
    <property type="entry name" value="MEMBRANE TRANSPORTER PROTEIN YJNA-RELATED"/>
    <property type="match status" value="1"/>
</dbReference>
<feature type="transmembrane region" description="Helical" evidence="5">
    <location>
        <begin position="102"/>
        <end position="125"/>
    </location>
</feature>
<feature type="transmembrane region" description="Helical" evidence="5">
    <location>
        <begin position="145"/>
        <end position="174"/>
    </location>
</feature>
<feature type="transmembrane region" description="Helical" evidence="5">
    <location>
        <begin position="210"/>
        <end position="231"/>
    </location>
</feature>
<dbReference type="EMBL" id="AAUX01000001">
    <property type="protein sequence ID" value="EAV47171.1"/>
    <property type="molecule type" value="Genomic_DNA"/>
</dbReference>
<comment type="similarity">
    <text evidence="5">Belongs to the 4-toluene sulfonate uptake permease (TSUP) (TC 2.A.102) family.</text>
</comment>
<comment type="subcellular location">
    <subcellularLocation>
        <location evidence="5">Cell membrane</location>
        <topology evidence="5">Multi-pass membrane protein</topology>
    </subcellularLocation>
    <subcellularLocation>
        <location evidence="1">Membrane</location>
        <topology evidence="1">Multi-pass membrane protein</topology>
    </subcellularLocation>
</comment>
<gene>
    <name evidence="6" type="ORF">MB2181_03820</name>
</gene>
<name>A0P6L1_9PROT</name>
<dbReference type="Pfam" id="PF01925">
    <property type="entry name" value="TauE"/>
    <property type="match status" value="1"/>
</dbReference>
<dbReference type="InterPro" id="IPR002781">
    <property type="entry name" value="TM_pro_TauE-like"/>
</dbReference>
<evidence type="ECO:0000256" key="3">
    <source>
        <dbReference type="ARBA" id="ARBA00022989"/>
    </source>
</evidence>
<evidence type="ECO:0000256" key="1">
    <source>
        <dbReference type="ARBA" id="ARBA00004141"/>
    </source>
</evidence>
<organism evidence="6 7">
    <name type="scientific">Methylophilales bacterium HTCC2181</name>
    <dbReference type="NCBI Taxonomy" id="383631"/>
    <lineage>
        <taxon>Bacteria</taxon>
        <taxon>Pseudomonadati</taxon>
        <taxon>Pseudomonadota</taxon>
        <taxon>Betaproteobacteria</taxon>
        <taxon>Nitrosomonadales</taxon>
        <taxon>OM43 clade</taxon>
    </lineage>
</organism>
<keyword evidence="2 5" id="KW-0812">Transmembrane</keyword>
<feature type="transmembrane region" description="Helical" evidence="5">
    <location>
        <begin position="238"/>
        <end position="255"/>
    </location>
</feature>
<keyword evidence="3 5" id="KW-1133">Transmembrane helix</keyword>
<keyword evidence="5" id="KW-1003">Cell membrane</keyword>
<proteinExistence type="inferred from homology"/>
<dbReference type="GO" id="GO:0005886">
    <property type="term" value="C:plasma membrane"/>
    <property type="evidence" value="ECO:0007669"/>
    <property type="project" value="UniProtKB-SubCell"/>
</dbReference>
<protein>
    <recommendedName>
        <fullName evidence="5">Probable membrane transporter protein</fullName>
    </recommendedName>
</protein>
<evidence type="ECO:0000256" key="2">
    <source>
        <dbReference type="ARBA" id="ARBA00022692"/>
    </source>
</evidence>
<evidence type="ECO:0000313" key="6">
    <source>
        <dbReference type="EMBL" id="EAV47171.1"/>
    </source>
</evidence>
<feature type="transmembrane region" description="Helical" evidence="5">
    <location>
        <begin position="6"/>
        <end position="23"/>
    </location>
</feature>
<comment type="caution">
    <text evidence="6">The sequence shown here is derived from an EMBL/GenBank/DDBJ whole genome shotgun (WGS) entry which is preliminary data.</text>
</comment>
<reference evidence="6 7" key="1">
    <citation type="submission" date="2006-11" db="EMBL/GenBank/DDBJ databases">
        <authorList>
            <person name="Giovannoni S."/>
            <person name="Vergin K."/>
            <person name="Ferriera S."/>
            <person name="Johnson J."/>
            <person name="Kravitz S."/>
            <person name="Beeson K."/>
            <person name="Sutton G."/>
            <person name="Rogers Y.-H."/>
            <person name="Friedman R."/>
            <person name="Frazier M."/>
            <person name="Venter J.C."/>
        </authorList>
    </citation>
    <scope>NUCLEOTIDE SEQUENCE [LARGE SCALE GENOMIC DNA]</scope>
    <source>
        <strain evidence="6 7">HTCC2181</strain>
    </source>
</reference>
<keyword evidence="4 5" id="KW-0472">Membrane</keyword>
<keyword evidence="7" id="KW-1185">Reference proteome</keyword>
<dbReference type="Proteomes" id="UP000054262">
    <property type="component" value="Unassembled WGS sequence"/>
</dbReference>
<dbReference type="OrthoDB" id="5189995at2"/>
<dbReference type="InterPro" id="IPR051598">
    <property type="entry name" value="TSUP/Inactive_protease-like"/>
</dbReference>
<feature type="transmembrane region" description="Helical" evidence="5">
    <location>
        <begin position="71"/>
        <end position="90"/>
    </location>
</feature>
<sequence>MGIEYSLSGFVVGLLVGLTGVGGGSLMTPLLVIIFKINPAVAIGTDLLYAAITKSFGVMSHNKFGHIDWRIVGRLLVGSIPASILMNLYIQDIDLSSESTISFIEMSLGVALIFTSLSVLSQPLIINKTKKDGWKPFKHKNIVTILLGFVLGGMVTLTSVGAGALGVTALLLIYPRMKIKNIIGTDIAHAVPLTLFAGLGHYQLGNVDLVLLGSLLIGSIPGIWIGSYLSSKINEDKLRYILVLILVGVGTELLIN</sequence>